<proteinExistence type="predicted"/>
<keyword evidence="3" id="KW-1185">Reference proteome</keyword>
<feature type="compositionally biased region" description="Polar residues" evidence="1">
    <location>
        <begin position="150"/>
        <end position="161"/>
    </location>
</feature>
<dbReference type="OrthoDB" id="3223501at2759"/>
<feature type="non-terminal residue" evidence="2">
    <location>
        <position position="1"/>
    </location>
</feature>
<accession>A0A9W8J1X0</accession>
<gene>
    <name evidence="2" type="ORF">H1R20_g14104</name>
</gene>
<dbReference type="Proteomes" id="UP001140091">
    <property type="component" value="Unassembled WGS sequence"/>
</dbReference>
<sequence length="314" mass="33904">MLSSSPSFARLTSTSYTTWSGDMEAWLKSQGLWRIVSGSQKRPELKSPSPSKDNTAVESATATAAADAQAELLYAKTTELQDAWDAKSDKAAGWIWLMLDQDQKTLVDGCKDDPQIHPPTFPAPNPGAVQAAVCRLRYASILPTADRNDPASSEDQLSQPVFSPEPIPLHPQYSLGGAASSISAPAAQWSHAAAPEWTESAHESGAPQAKGPVSFSPADIAEALDVAAQWFNACVPPREDDTSTWESVRSMQTSINRMVSNIRRTDWSHAISMANDEDADLTVRHHARPPHSSRKGKERAAPPPQLPPSSPYEG</sequence>
<feature type="region of interest" description="Disordered" evidence="1">
    <location>
        <begin position="277"/>
        <end position="314"/>
    </location>
</feature>
<feature type="region of interest" description="Disordered" evidence="1">
    <location>
        <begin position="145"/>
        <end position="174"/>
    </location>
</feature>
<feature type="compositionally biased region" description="Basic residues" evidence="1">
    <location>
        <begin position="284"/>
        <end position="297"/>
    </location>
</feature>
<feature type="region of interest" description="Disordered" evidence="1">
    <location>
        <begin position="186"/>
        <end position="214"/>
    </location>
</feature>
<evidence type="ECO:0000313" key="2">
    <source>
        <dbReference type="EMBL" id="KAJ2922990.1"/>
    </source>
</evidence>
<reference evidence="2" key="1">
    <citation type="submission" date="2022-06" db="EMBL/GenBank/DDBJ databases">
        <title>Genome Sequence of Candolleomyces eurysporus.</title>
        <authorList>
            <person name="Buettner E."/>
        </authorList>
    </citation>
    <scope>NUCLEOTIDE SEQUENCE</scope>
    <source>
        <strain evidence="2">VTCC 930004</strain>
    </source>
</reference>
<organism evidence="2 3">
    <name type="scientific">Candolleomyces eurysporus</name>
    <dbReference type="NCBI Taxonomy" id="2828524"/>
    <lineage>
        <taxon>Eukaryota</taxon>
        <taxon>Fungi</taxon>
        <taxon>Dikarya</taxon>
        <taxon>Basidiomycota</taxon>
        <taxon>Agaricomycotina</taxon>
        <taxon>Agaricomycetes</taxon>
        <taxon>Agaricomycetidae</taxon>
        <taxon>Agaricales</taxon>
        <taxon>Agaricineae</taxon>
        <taxon>Psathyrellaceae</taxon>
        <taxon>Candolleomyces</taxon>
    </lineage>
</organism>
<evidence type="ECO:0000256" key="1">
    <source>
        <dbReference type="SAM" id="MobiDB-lite"/>
    </source>
</evidence>
<dbReference type="EMBL" id="JANBPK010001469">
    <property type="protein sequence ID" value="KAJ2922990.1"/>
    <property type="molecule type" value="Genomic_DNA"/>
</dbReference>
<name>A0A9W8J1X0_9AGAR</name>
<feature type="region of interest" description="Disordered" evidence="1">
    <location>
        <begin position="39"/>
        <end position="62"/>
    </location>
</feature>
<comment type="caution">
    <text evidence="2">The sequence shown here is derived from an EMBL/GenBank/DDBJ whole genome shotgun (WGS) entry which is preliminary data.</text>
</comment>
<feature type="compositionally biased region" description="Pro residues" evidence="1">
    <location>
        <begin position="301"/>
        <end position="314"/>
    </location>
</feature>
<evidence type="ECO:0000313" key="3">
    <source>
        <dbReference type="Proteomes" id="UP001140091"/>
    </source>
</evidence>
<feature type="compositionally biased region" description="Low complexity" evidence="1">
    <location>
        <begin position="186"/>
        <end position="195"/>
    </location>
</feature>
<protein>
    <recommendedName>
        <fullName evidence="4">DUF4219 domain-containing protein</fullName>
    </recommendedName>
</protein>
<dbReference type="AlphaFoldDB" id="A0A9W8J1X0"/>
<evidence type="ECO:0008006" key="4">
    <source>
        <dbReference type="Google" id="ProtNLM"/>
    </source>
</evidence>